<organism evidence="5">
    <name type="scientific">freshwater metagenome</name>
    <dbReference type="NCBI Taxonomy" id="449393"/>
    <lineage>
        <taxon>unclassified sequences</taxon>
        <taxon>metagenomes</taxon>
        <taxon>ecological metagenomes</taxon>
    </lineage>
</organism>
<keyword evidence="2" id="KW-0808">Transferase</keyword>
<evidence type="ECO:0000256" key="2">
    <source>
        <dbReference type="ARBA" id="ARBA00022679"/>
    </source>
</evidence>
<accession>A0A6J7IW70</accession>
<dbReference type="PANTHER" id="PTHR43630">
    <property type="entry name" value="POLY-BETA-1,6-N-ACETYL-D-GLUCOSAMINE SYNTHASE"/>
    <property type="match status" value="1"/>
</dbReference>
<feature type="transmembrane region" description="Helical" evidence="4">
    <location>
        <begin position="433"/>
        <end position="451"/>
    </location>
</feature>
<sequence length="506" mass="54851">MRAQESARASAQGERAPGPSGHQPFAALPSVPARRADPAAFYARVVVAIVITSIVSVAAIAFSVGRLFEGTATSAAPAITRVPGTEILISPERPPAELIAFALIAMIVIAVCAVSFEIVAALMSISPRRDRLSALRSPRSITDPEGRRARVTVLVPAHDEEFSLPTTLRAMGLQSRQPDRVIVIADNCTDGTAAIARGMGYEAIETVGNAHKKGGALNQALRRLLPLTDALDLILVMDADTSLGPQFIEVAAAQLEMDSELAAVGGVFFGEPGHGLIGQLQRNEYARYSLQIRARRGRVFVLTGTATMFRAGALIDVAAARGIYIPGEPGQVYDTDALTEDNELTLALKSLGATMQSPQECTVVTELMPAWRNLWRQRQRWQRGALENLAAYGPTRATIRYWGQQLGIGYGAVALNLALALMLITALSVDRWIWFPFWMGVGSVFLAERVITAWRTGWRGRLLSALLLPELLYDVFLQIVFVKCLWDISLGRTARWGHVQHPVASP</sequence>
<evidence type="ECO:0000313" key="5">
    <source>
        <dbReference type="EMBL" id="CAB4934971.1"/>
    </source>
</evidence>
<feature type="transmembrane region" description="Helical" evidence="4">
    <location>
        <begin position="41"/>
        <end position="64"/>
    </location>
</feature>
<feature type="transmembrane region" description="Helical" evidence="4">
    <location>
        <begin position="98"/>
        <end position="123"/>
    </location>
</feature>
<reference evidence="5" key="1">
    <citation type="submission" date="2020-05" db="EMBL/GenBank/DDBJ databases">
        <authorList>
            <person name="Chiriac C."/>
            <person name="Salcher M."/>
            <person name="Ghai R."/>
            <person name="Kavagutti S V."/>
        </authorList>
    </citation>
    <scope>NUCLEOTIDE SEQUENCE</scope>
</reference>
<keyword evidence="4" id="KW-1133">Transmembrane helix</keyword>
<dbReference type="AlphaFoldDB" id="A0A6J7IW70"/>
<dbReference type="InterPro" id="IPR029044">
    <property type="entry name" value="Nucleotide-diphossugar_trans"/>
</dbReference>
<dbReference type="PANTHER" id="PTHR43630:SF1">
    <property type="entry name" value="POLY-BETA-1,6-N-ACETYL-D-GLUCOSAMINE SYNTHASE"/>
    <property type="match status" value="1"/>
</dbReference>
<dbReference type="Pfam" id="PF13641">
    <property type="entry name" value="Glyco_tranf_2_3"/>
    <property type="match status" value="1"/>
</dbReference>
<keyword evidence="4" id="KW-0472">Membrane</keyword>
<evidence type="ECO:0000256" key="1">
    <source>
        <dbReference type="ARBA" id="ARBA00022676"/>
    </source>
</evidence>
<evidence type="ECO:0000256" key="4">
    <source>
        <dbReference type="SAM" id="Phobius"/>
    </source>
</evidence>
<keyword evidence="4" id="KW-0812">Transmembrane</keyword>
<feature type="region of interest" description="Disordered" evidence="3">
    <location>
        <begin position="1"/>
        <end position="24"/>
    </location>
</feature>
<protein>
    <submittedName>
        <fullName evidence="5">Unannotated protein</fullName>
    </submittedName>
</protein>
<name>A0A6J7IW70_9ZZZZ</name>
<dbReference type="EMBL" id="CAFBNE010000010">
    <property type="protein sequence ID" value="CAB4934971.1"/>
    <property type="molecule type" value="Genomic_DNA"/>
</dbReference>
<dbReference type="GO" id="GO:0016757">
    <property type="term" value="F:glycosyltransferase activity"/>
    <property type="evidence" value="ECO:0007669"/>
    <property type="project" value="UniProtKB-KW"/>
</dbReference>
<dbReference type="CDD" id="cd06423">
    <property type="entry name" value="CESA_like"/>
    <property type="match status" value="1"/>
</dbReference>
<dbReference type="SUPFAM" id="SSF53448">
    <property type="entry name" value="Nucleotide-diphospho-sugar transferases"/>
    <property type="match status" value="1"/>
</dbReference>
<evidence type="ECO:0000256" key="3">
    <source>
        <dbReference type="SAM" id="MobiDB-lite"/>
    </source>
</evidence>
<dbReference type="Gene3D" id="3.90.550.10">
    <property type="entry name" value="Spore Coat Polysaccharide Biosynthesis Protein SpsA, Chain A"/>
    <property type="match status" value="1"/>
</dbReference>
<proteinExistence type="predicted"/>
<keyword evidence="1" id="KW-0328">Glycosyltransferase</keyword>
<gene>
    <name evidence="5" type="ORF">UFOPK3772_00505</name>
</gene>
<feature type="transmembrane region" description="Helical" evidence="4">
    <location>
        <begin position="406"/>
        <end position="427"/>
    </location>
</feature>